<dbReference type="InterPro" id="IPR000782">
    <property type="entry name" value="FAS1_domain"/>
</dbReference>
<dbReference type="PROSITE" id="PS50213">
    <property type="entry name" value="FAS1"/>
    <property type="match status" value="2"/>
</dbReference>
<keyword evidence="4" id="KW-1185">Reference proteome</keyword>
<gene>
    <name evidence="3" type="ORF">B2J93_9299</name>
</gene>
<feature type="signal peptide" evidence="1">
    <location>
        <begin position="1"/>
        <end position="17"/>
    </location>
</feature>
<dbReference type="STRING" id="503106.A0A218Z830"/>
<reference evidence="3 4" key="1">
    <citation type="submission" date="2017-04" db="EMBL/GenBank/DDBJ databases">
        <title>Draft genome sequence of Marssonina coronaria NL1: causal agent of apple blotch.</title>
        <authorList>
            <person name="Cheng Q."/>
        </authorList>
    </citation>
    <scope>NUCLEOTIDE SEQUENCE [LARGE SCALE GENOMIC DNA]</scope>
    <source>
        <strain evidence="3 4">NL1</strain>
    </source>
</reference>
<comment type="caution">
    <text evidence="3">The sequence shown here is derived from an EMBL/GenBank/DDBJ whole genome shotgun (WGS) entry which is preliminary data.</text>
</comment>
<dbReference type="FunFam" id="2.30.180.10:FF:000032">
    <property type="entry name" value="Fasciclin domain-containing protein, putative"/>
    <property type="match status" value="1"/>
</dbReference>
<dbReference type="SMART" id="SM00554">
    <property type="entry name" value="FAS1"/>
    <property type="match status" value="2"/>
</dbReference>
<dbReference type="PANTHER" id="PTHR10900:SF77">
    <property type="entry name" value="FI19380P1"/>
    <property type="match status" value="1"/>
</dbReference>
<dbReference type="InterPro" id="IPR050904">
    <property type="entry name" value="Adhesion/Biosynth-related"/>
</dbReference>
<dbReference type="GO" id="GO:0000329">
    <property type="term" value="C:fungal-type vacuole membrane"/>
    <property type="evidence" value="ECO:0007669"/>
    <property type="project" value="TreeGrafter"/>
</dbReference>
<proteinExistence type="predicted"/>
<dbReference type="InParanoid" id="A0A218Z830"/>
<accession>A0A218Z830</accession>
<name>A0A218Z830_9HELO</name>
<keyword evidence="1" id="KW-0732">Signal</keyword>
<evidence type="ECO:0000313" key="4">
    <source>
        <dbReference type="Proteomes" id="UP000242519"/>
    </source>
</evidence>
<dbReference type="InterPro" id="IPR036378">
    <property type="entry name" value="FAS1_dom_sf"/>
</dbReference>
<organism evidence="3 4">
    <name type="scientific">Diplocarpon coronariae</name>
    <dbReference type="NCBI Taxonomy" id="2795749"/>
    <lineage>
        <taxon>Eukaryota</taxon>
        <taxon>Fungi</taxon>
        <taxon>Dikarya</taxon>
        <taxon>Ascomycota</taxon>
        <taxon>Pezizomycotina</taxon>
        <taxon>Leotiomycetes</taxon>
        <taxon>Helotiales</taxon>
        <taxon>Drepanopezizaceae</taxon>
        <taxon>Diplocarpon</taxon>
    </lineage>
</organism>
<dbReference type="Proteomes" id="UP000242519">
    <property type="component" value="Unassembled WGS sequence"/>
</dbReference>
<dbReference type="SUPFAM" id="SSF82153">
    <property type="entry name" value="FAS1 domain"/>
    <property type="match status" value="2"/>
</dbReference>
<protein>
    <recommendedName>
        <fullName evidence="2">FAS1 domain-containing protein</fullName>
    </recommendedName>
</protein>
<dbReference type="OrthoDB" id="286301at2759"/>
<feature type="domain" description="FAS1" evidence="2">
    <location>
        <begin position="175"/>
        <end position="301"/>
    </location>
</feature>
<dbReference type="AlphaFoldDB" id="A0A218Z830"/>
<sequence>MLTSLLSSLALAAVASAQMADMNMMNLTQVLAANNQTLSNLTSLLQGLPAVSSALSNAQNITILAPSNEAFAKFLATPAGKAASANPGDLTALLEYHVLNGTYNSTAVNTTSAYVHTLLTNATYTNVTGGQVVTLGKMGSDVMVTSGLREMSMVTTADVPFAGGTVHVIDTVLSLPGMPSGAAVASNLTALAGALTTANLVSAVNGLKDVTIFAPSNAAFQRIGSAAGSLTGDTLTKVLEYHVVNGTVGYAGRLMNMSLPTLEGAQVKVEVGNKVFVNSAEVIVTDVIVANGVLHVIDNVLNPANTTATPNPTATSQPVAFSGASSASAVPFTSGISVTTTAPSASTPTHKSGAANVVAHREGVVGMAALLGVGFVAAF</sequence>
<dbReference type="Gene3D" id="2.30.180.10">
    <property type="entry name" value="FAS1 domain"/>
    <property type="match status" value="2"/>
</dbReference>
<evidence type="ECO:0000256" key="1">
    <source>
        <dbReference type="SAM" id="SignalP"/>
    </source>
</evidence>
<dbReference type="EMBL" id="MZNU01000116">
    <property type="protein sequence ID" value="OWP04231.1"/>
    <property type="molecule type" value="Genomic_DNA"/>
</dbReference>
<feature type="domain" description="FAS1" evidence="2">
    <location>
        <begin position="25"/>
        <end position="173"/>
    </location>
</feature>
<evidence type="ECO:0000313" key="3">
    <source>
        <dbReference type="EMBL" id="OWP04231.1"/>
    </source>
</evidence>
<dbReference type="Pfam" id="PF02469">
    <property type="entry name" value="Fasciclin"/>
    <property type="match status" value="2"/>
</dbReference>
<dbReference type="PANTHER" id="PTHR10900">
    <property type="entry name" value="PERIOSTIN-RELATED"/>
    <property type="match status" value="1"/>
</dbReference>
<evidence type="ECO:0000259" key="2">
    <source>
        <dbReference type="PROSITE" id="PS50213"/>
    </source>
</evidence>
<dbReference type="GO" id="GO:0016236">
    <property type="term" value="P:macroautophagy"/>
    <property type="evidence" value="ECO:0007669"/>
    <property type="project" value="TreeGrafter"/>
</dbReference>
<feature type="chain" id="PRO_5012668376" description="FAS1 domain-containing protein" evidence="1">
    <location>
        <begin position="18"/>
        <end position="379"/>
    </location>
</feature>